<evidence type="ECO:0000313" key="1">
    <source>
        <dbReference type="EMBL" id="VVA98173.1"/>
    </source>
</evidence>
<accession>A0A565B982</accession>
<dbReference type="Proteomes" id="UP000489600">
    <property type="component" value="Unassembled WGS sequence"/>
</dbReference>
<name>A0A565B982_9BRAS</name>
<evidence type="ECO:0000313" key="2">
    <source>
        <dbReference type="Proteomes" id="UP000489600"/>
    </source>
</evidence>
<sequence>MLAICGEYLQLVQQEKTLPPEIQLTEVEKACNEKKQRLRREIAAVLFAGKDQNGNEEKTPLRWSKSMEIDLEDVISLAKKDRKPFQIQNMLKKVDLI</sequence>
<protein>
    <submittedName>
        <fullName evidence="1">Uncharacterized protein</fullName>
    </submittedName>
</protein>
<dbReference type="AlphaFoldDB" id="A0A565B982"/>
<organism evidence="1 2">
    <name type="scientific">Arabis nemorensis</name>
    <dbReference type="NCBI Taxonomy" id="586526"/>
    <lineage>
        <taxon>Eukaryota</taxon>
        <taxon>Viridiplantae</taxon>
        <taxon>Streptophyta</taxon>
        <taxon>Embryophyta</taxon>
        <taxon>Tracheophyta</taxon>
        <taxon>Spermatophyta</taxon>
        <taxon>Magnoliopsida</taxon>
        <taxon>eudicotyledons</taxon>
        <taxon>Gunneridae</taxon>
        <taxon>Pentapetalae</taxon>
        <taxon>rosids</taxon>
        <taxon>malvids</taxon>
        <taxon>Brassicales</taxon>
        <taxon>Brassicaceae</taxon>
        <taxon>Arabideae</taxon>
        <taxon>Arabis</taxon>
    </lineage>
</organism>
<dbReference type="EMBL" id="CABITT030000003">
    <property type="protein sequence ID" value="VVA98173.1"/>
    <property type="molecule type" value="Genomic_DNA"/>
</dbReference>
<reference evidence="1" key="1">
    <citation type="submission" date="2019-07" db="EMBL/GenBank/DDBJ databases">
        <authorList>
            <person name="Dittberner H."/>
        </authorList>
    </citation>
    <scope>NUCLEOTIDE SEQUENCE [LARGE SCALE GENOMIC DNA]</scope>
</reference>
<keyword evidence="2" id="KW-1185">Reference proteome</keyword>
<gene>
    <name evidence="1" type="ORF">ANE_LOCUS8618</name>
</gene>
<proteinExistence type="predicted"/>
<comment type="caution">
    <text evidence="1">The sequence shown here is derived from an EMBL/GenBank/DDBJ whole genome shotgun (WGS) entry which is preliminary data.</text>
</comment>